<dbReference type="RefSeq" id="WP_193637673.1">
    <property type="nucleotide sequence ID" value="NZ_JADCSA010000005.1"/>
</dbReference>
<accession>A0ABR9RRZ5</accession>
<sequence>MSNQKRRGLAALITLSVLTGGALSVTTSSSASSGGDDRGAAVAAASPAAAPARFALDPVVPDTVIRNTQVRVMGRLGEKSARKVVLEIRTSSKRRVLAKGKSKKNGTFAFSKVKLTETGQLVAVSPKQTVKGDTSKAAKRALAKAKAKQKAAAKKVRQTKAAVKKARSKKAKIKAQKAHKAAVKALNRAKKATQKAKDRIRKVYKRSESNPVPVAVVAGQSSTAAALPPVAQAGATPAAPRTDAVVSFKFVPARAGRTVRLEELVNGSWSQVATQGQDRSGHAVFSVPAGRTYRARTDRTTELAQVVSSVVTTKSYTLDFSDTFDGSALDPSTWVAQQRPVGTGMRSCARTDGSSYSVGGGVLRLGVSYDPTRSDACSYVDGKGQTHLLPYMRNTQIATERNYTYQYGTLAARVKVQSAVGMHSAVWSQPLQGTVPGDPARGIEADVMEYFGDSLGADTPVASFQHVLRADGTLEKIGGTFPESAKMKGTEAFSANYHVFSLEWTPTAYVFRVDGREYHRSTRDISHTPQYLLLSNLTSSYELVNLTDVDDVASVDWVQVWK</sequence>
<keyword evidence="4" id="KW-0378">Hydrolase</keyword>
<dbReference type="SUPFAM" id="SSF49899">
    <property type="entry name" value="Concanavalin A-like lectins/glucanases"/>
    <property type="match status" value="1"/>
</dbReference>
<dbReference type="PROSITE" id="PS51762">
    <property type="entry name" value="GH16_2"/>
    <property type="match status" value="1"/>
</dbReference>
<dbReference type="Proteomes" id="UP000756387">
    <property type="component" value="Unassembled WGS sequence"/>
</dbReference>
<feature type="domain" description="GH16" evidence="3">
    <location>
        <begin position="311"/>
        <end position="562"/>
    </location>
</feature>
<dbReference type="EMBL" id="JADCSA010000005">
    <property type="protein sequence ID" value="MBE7324342.1"/>
    <property type="molecule type" value="Genomic_DNA"/>
</dbReference>
<evidence type="ECO:0000256" key="2">
    <source>
        <dbReference type="SAM" id="SignalP"/>
    </source>
</evidence>
<dbReference type="InterPro" id="IPR050546">
    <property type="entry name" value="Glycosyl_Hydrlase_16"/>
</dbReference>
<evidence type="ECO:0000313" key="5">
    <source>
        <dbReference type="Proteomes" id="UP000756387"/>
    </source>
</evidence>
<organism evidence="4 5">
    <name type="scientific">Nocardioides malaquae</name>
    <dbReference type="NCBI Taxonomy" id="2773426"/>
    <lineage>
        <taxon>Bacteria</taxon>
        <taxon>Bacillati</taxon>
        <taxon>Actinomycetota</taxon>
        <taxon>Actinomycetes</taxon>
        <taxon>Propionibacteriales</taxon>
        <taxon>Nocardioidaceae</taxon>
        <taxon>Nocardioides</taxon>
    </lineage>
</organism>
<feature type="chain" id="PRO_5047249643" evidence="2">
    <location>
        <begin position="25"/>
        <end position="562"/>
    </location>
</feature>
<dbReference type="GO" id="GO:0016787">
    <property type="term" value="F:hydrolase activity"/>
    <property type="evidence" value="ECO:0007669"/>
    <property type="project" value="UniProtKB-KW"/>
</dbReference>
<comment type="caution">
    <text evidence="4">The sequence shown here is derived from an EMBL/GenBank/DDBJ whole genome shotgun (WGS) entry which is preliminary data.</text>
</comment>
<feature type="signal peptide" evidence="2">
    <location>
        <begin position="1"/>
        <end position="24"/>
    </location>
</feature>
<keyword evidence="5" id="KW-1185">Reference proteome</keyword>
<dbReference type="CDD" id="cd00413">
    <property type="entry name" value="Glyco_hydrolase_16"/>
    <property type="match status" value="1"/>
</dbReference>
<gene>
    <name evidence="4" type="ORF">IEQ44_06725</name>
</gene>
<dbReference type="PANTHER" id="PTHR10963">
    <property type="entry name" value="GLYCOSYL HYDROLASE-RELATED"/>
    <property type="match status" value="1"/>
</dbReference>
<reference evidence="4 5" key="1">
    <citation type="submission" date="2020-10" db="EMBL/GenBank/DDBJ databases">
        <title>Nocardioides sp. isolated from sludge.</title>
        <authorList>
            <person name="Zhang X."/>
        </authorList>
    </citation>
    <scope>NUCLEOTIDE SEQUENCE [LARGE SCALE GENOMIC DNA]</scope>
    <source>
        <strain evidence="4 5">Y6</strain>
    </source>
</reference>
<protein>
    <submittedName>
        <fullName evidence="4">Glycoside hydrolase family 16 protein</fullName>
    </submittedName>
</protein>
<evidence type="ECO:0000256" key="1">
    <source>
        <dbReference type="ARBA" id="ARBA00006865"/>
    </source>
</evidence>
<keyword evidence="2" id="KW-0732">Signal</keyword>
<dbReference type="Pfam" id="PF00722">
    <property type="entry name" value="Glyco_hydro_16"/>
    <property type="match status" value="1"/>
</dbReference>
<comment type="similarity">
    <text evidence="1">Belongs to the glycosyl hydrolase 16 family.</text>
</comment>
<dbReference type="InterPro" id="IPR013320">
    <property type="entry name" value="ConA-like_dom_sf"/>
</dbReference>
<dbReference type="InterPro" id="IPR000757">
    <property type="entry name" value="Beta-glucanase-like"/>
</dbReference>
<name>A0ABR9RRZ5_9ACTN</name>
<evidence type="ECO:0000313" key="4">
    <source>
        <dbReference type="EMBL" id="MBE7324342.1"/>
    </source>
</evidence>
<dbReference type="PANTHER" id="PTHR10963:SF55">
    <property type="entry name" value="GLYCOSIDE HYDROLASE FAMILY 16 PROTEIN"/>
    <property type="match status" value="1"/>
</dbReference>
<evidence type="ECO:0000259" key="3">
    <source>
        <dbReference type="PROSITE" id="PS51762"/>
    </source>
</evidence>
<dbReference type="Gene3D" id="2.60.120.200">
    <property type="match status" value="1"/>
</dbReference>
<proteinExistence type="inferred from homology"/>